<protein>
    <submittedName>
        <fullName evidence="1">Uncharacterized protein</fullName>
    </submittedName>
</protein>
<proteinExistence type="predicted"/>
<accession>A0AA38C1W3</accession>
<sequence length="74" mass="7814">PLQAVFQKNGGTITLGSSCRAPGPCSDRYMSYPEVTGRTSPNSKVMAKCITDKHIAAFIVSCGVLGVEHEDVSV</sequence>
<evidence type="ECO:0000313" key="1">
    <source>
        <dbReference type="EMBL" id="KAH9292605.1"/>
    </source>
</evidence>
<dbReference type="AlphaFoldDB" id="A0AA38C1W3"/>
<reference evidence="1 2" key="1">
    <citation type="journal article" date="2021" name="Nat. Plants">
        <title>The Taxus genome provides insights into paclitaxel biosynthesis.</title>
        <authorList>
            <person name="Xiong X."/>
            <person name="Gou J."/>
            <person name="Liao Q."/>
            <person name="Li Y."/>
            <person name="Zhou Q."/>
            <person name="Bi G."/>
            <person name="Li C."/>
            <person name="Du R."/>
            <person name="Wang X."/>
            <person name="Sun T."/>
            <person name="Guo L."/>
            <person name="Liang H."/>
            <person name="Lu P."/>
            <person name="Wu Y."/>
            <person name="Zhang Z."/>
            <person name="Ro D.K."/>
            <person name="Shang Y."/>
            <person name="Huang S."/>
            <person name="Yan J."/>
        </authorList>
    </citation>
    <scope>NUCLEOTIDE SEQUENCE [LARGE SCALE GENOMIC DNA]</scope>
    <source>
        <strain evidence="1">Ta-2019</strain>
    </source>
</reference>
<dbReference type="Proteomes" id="UP000824469">
    <property type="component" value="Unassembled WGS sequence"/>
</dbReference>
<evidence type="ECO:0000313" key="2">
    <source>
        <dbReference type="Proteomes" id="UP000824469"/>
    </source>
</evidence>
<feature type="non-terminal residue" evidence="1">
    <location>
        <position position="1"/>
    </location>
</feature>
<dbReference type="EMBL" id="JAHRHJ020002792">
    <property type="protein sequence ID" value="KAH9292605.1"/>
    <property type="molecule type" value="Genomic_DNA"/>
</dbReference>
<organism evidence="1 2">
    <name type="scientific">Taxus chinensis</name>
    <name type="common">Chinese yew</name>
    <name type="synonym">Taxus wallichiana var. chinensis</name>
    <dbReference type="NCBI Taxonomy" id="29808"/>
    <lineage>
        <taxon>Eukaryota</taxon>
        <taxon>Viridiplantae</taxon>
        <taxon>Streptophyta</taxon>
        <taxon>Embryophyta</taxon>
        <taxon>Tracheophyta</taxon>
        <taxon>Spermatophyta</taxon>
        <taxon>Pinopsida</taxon>
        <taxon>Pinidae</taxon>
        <taxon>Conifers II</taxon>
        <taxon>Cupressales</taxon>
        <taxon>Taxaceae</taxon>
        <taxon>Taxus</taxon>
    </lineage>
</organism>
<gene>
    <name evidence="1" type="ORF">KI387_042209</name>
</gene>
<keyword evidence="2" id="KW-1185">Reference proteome</keyword>
<comment type="caution">
    <text evidence="1">The sequence shown here is derived from an EMBL/GenBank/DDBJ whole genome shotgun (WGS) entry which is preliminary data.</text>
</comment>
<feature type="non-terminal residue" evidence="1">
    <location>
        <position position="74"/>
    </location>
</feature>
<name>A0AA38C1W3_TAXCH</name>